<keyword evidence="3" id="KW-0731">Sigma factor</keyword>
<reference evidence="7" key="1">
    <citation type="journal article" date="2014" name="Int. J. Syst. Evol. Microbiol.">
        <title>Complete genome sequence of Corynebacterium casei LMG S-19264T (=DSM 44701T), isolated from a smear-ripened cheese.</title>
        <authorList>
            <consortium name="US DOE Joint Genome Institute (JGI-PGF)"/>
            <person name="Walter F."/>
            <person name="Albersmeier A."/>
            <person name="Kalinowski J."/>
            <person name="Ruckert C."/>
        </authorList>
    </citation>
    <scope>NUCLEOTIDE SEQUENCE</scope>
    <source>
        <strain evidence="7">CGMCC 4.7368</strain>
    </source>
</reference>
<keyword evidence="8" id="KW-1185">Reference proteome</keyword>
<evidence type="ECO:0000259" key="6">
    <source>
        <dbReference type="PROSITE" id="PS00715"/>
    </source>
</evidence>
<sequence>MSAHVTAEAEPDHHDQVGDYLARIRTTPLLTAEQEVRLAKRIEAGVYAARLIEQGSAKAGLDAAVADGRAAREQLILANLRLVVSIAKRYAHRGMPLADVIQDGNLGLIRAVERFDHAKGYRFSTCATWWIRKAIQQGLEYAYPVRLPAGVRDRLSKIARAESVVTHRLGRSPTERELAEEVGHDLMKYVPLRQLTQAGASLDASVGEGRHRTTLGELVTDDQSPTAEWLVDQQDLKVLLDSLVDALPPSQARVVRLRFGLDGCGQHKPEQIAERMGLTPYWVRRMERESLTRLRRYGARRGLRAWTR</sequence>
<evidence type="ECO:0000313" key="8">
    <source>
        <dbReference type="Proteomes" id="UP000646523"/>
    </source>
</evidence>
<dbReference type="InterPro" id="IPR007624">
    <property type="entry name" value="RNA_pol_sigma70_r3"/>
</dbReference>
<dbReference type="Gene3D" id="1.10.601.10">
    <property type="entry name" value="RNA Polymerase Primary Sigma Factor"/>
    <property type="match status" value="2"/>
</dbReference>
<dbReference type="SUPFAM" id="SSF88659">
    <property type="entry name" value="Sigma3 and sigma4 domains of RNA polymerase sigma factors"/>
    <property type="match status" value="2"/>
</dbReference>
<evidence type="ECO:0000256" key="2">
    <source>
        <dbReference type="ARBA" id="ARBA00023015"/>
    </source>
</evidence>
<dbReference type="NCBIfam" id="TIGR02937">
    <property type="entry name" value="sigma70-ECF"/>
    <property type="match status" value="1"/>
</dbReference>
<dbReference type="Pfam" id="PF00140">
    <property type="entry name" value="Sigma70_r1_2"/>
    <property type="match status" value="1"/>
</dbReference>
<evidence type="ECO:0000256" key="3">
    <source>
        <dbReference type="ARBA" id="ARBA00023082"/>
    </source>
</evidence>
<dbReference type="Gene3D" id="1.10.10.10">
    <property type="entry name" value="Winged helix-like DNA-binding domain superfamily/Winged helix DNA-binding domain"/>
    <property type="match status" value="2"/>
</dbReference>
<accession>A0A917ZID3</accession>
<dbReference type="SUPFAM" id="SSF88946">
    <property type="entry name" value="Sigma2 domain of RNA polymerase sigma factors"/>
    <property type="match status" value="1"/>
</dbReference>
<dbReference type="Proteomes" id="UP000646523">
    <property type="component" value="Unassembled WGS sequence"/>
</dbReference>
<proteinExistence type="inferred from homology"/>
<reference evidence="7" key="2">
    <citation type="submission" date="2020-09" db="EMBL/GenBank/DDBJ databases">
        <authorList>
            <person name="Sun Q."/>
            <person name="Zhou Y."/>
        </authorList>
    </citation>
    <scope>NUCLEOTIDE SEQUENCE</scope>
    <source>
        <strain evidence="7">CGMCC 4.7368</strain>
    </source>
</reference>
<dbReference type="InterPro" id="IPR036388">
    <property type="entry name" value="WH-like_DNA-bd_sf"/>
</dbReference>
<feature type="domain" description="RNA polymerase sigma-70" evidence="6">
    <location>
        <begin position="99"/>
        <end position="112"/>
    </location>
</feature>
<dbReference type="PANTHER" id="PTHR30603:SF60">
    <property type="entry name" value="RNA POLYMERASE SIGMA FACTOR RPOD"/>
    <property type="match status" value="1"/>
</dbReference>
<dbReference type="EMBL" id="BMNH01000048">
    <property type="protein sequence ID" value="GGO83077.1"/>
    <property type="molecule type" value="Genomic_DNA"/>
</dbReference>
<keyword evidence="5" id="KW-0804">Transcription</keyword>
<dbReference type="InterPro" id="IPR007630">
    <property type="entry name" value="RNA_pol_sigma70_r4"/>
</dbReference>
<dbReference type="PROSITE" id="PS00715">
    <property type="entry name" value="SIGMA70_1"/>
    <property type="match status" value="1"/>
</dbReference>
<dbReference type="Pfam" id="PF04545">
    <property type="entry name" value="Sigma70_r4"/>
    <property type="match status" value="1"/>
</dbReference>
<evidence type="ECO:0000256" key="1">
    <source>
        <dbReference type="ARBA" id="ARBA00007788"/>
    </source>
</evidence>
<dbReference type="Pfam" id="PF04542">
    <property type="entry name" value="Sigma70_r2"/>
    <property type="match status" value="1"/>
</dbReference>
<dbReference type="GO" id="GO:0006352">
    <property type="term" value="P:DNA-templated transcription initiation"/>
    <property type="evidence" value="ECO:0007669"/>
    <property type="project" value="InterPro"/>
</dbReference>
<dbReference type="Pfam" id="PF04539">
    <property type="entry name" value="Sigma70_r3"/>
    <property type="match status" value="1"/>
</dbReference>
<evidence type="ECO:0000256" key="4">
    <source>
        <dbReference type="ARBA" id="ARBA00023125"/>
    </source>
</evidence>
<dbReference type="GO" id="GO:0016987">
    <property type="term" value="F:sigma factor activity"/>
    <property type="evidence" value="ECO:0007669"/>
    <property type="project" value="UniProtKB-KW"/>
</dbReference>
<comment type="caution">
    <text evidence="7">The sequence shown here is derived from an EMBL/GenBank/DDBJ whole genome shotgun (WGS) entry which is preliminary data.</text>
</comment>
<dbReference type="InterPro" id="IPR009042">
    <property type="entry name" value="RNA_pol_sigma70_r1_2"/>
</dbReference>
<organism evidence="7 8">
    <name type="scientific">Nonomuraea cavernae</name>
    <dbReference type="NCBI Taxonomy" id="2045107"/>
    <lineage>
        <taxon>Bacteria</taxon>
        <taxon>Bacillati</taxon>
        <taxon>Actinomycetota</taxon>
        <taxon>Actinomycetes</taxon>
        <taxon>Streptosporangiales</taxon>
        <taxon>Streptosporangiaceae</taxon>
        <taxon>Nonomuraea</taxon>
    </lineage>
</organism>
<dbReference type="GO" id="GO:0003677">
    <property type="term" value="F:DNA binding"/>
    <property type="evidence" value="ECO:0007669"/>
    <property type="project" value="UniProtKB-KW"/>
</dbReference>
<gene>
    <name evidence="7" type="primary">hrdC</name>
    <name evidence="7" type="ORF">GCM10012289_75790</name>
</gene>
<keyword evidence="4" id="KW-0238">DNA-binding</keyword>
<dbReference type="AlphaFoldDB" id="A0A917ZID3"/>
<dbReference type="InterPro" id="IPR013324">
    <property type="entry name" value="RNA_pol_sigma_r3/r4-like"/>
</dbReference>
<dbReference type="InterPro" id="IPR007627">
    <property type="entry name" value="RNA_pol_sigma70_r2"/>
</dbReference>
<comment type="similarity">
    <text evidence="1">Belongs to the sigma-70 factor family.</text>
</comment>
<protein>
    <submittedName>
        <fullName evidence="7">RNA polymerase principal sigma factor HrdC</fullName>
    </submittedName>
</protein>
<dbReference type="InterPro" id="IPR014284">
    <property type="entry name" value="RNA_pol_sigma-70_dom"/>
</dbReference>
<name>A0A917ZID3_9ACTN</name>
<dbReference type="PRINTS" id="PR00046">
    <property type="entry name" value="SIGMA70FCT"/>
</dbReference>
<dbReference type="PANTHER" id="PTHR30603">
    <property type="entry name" value="RNA POLYMERASE SIGMA FACTOR RPO"/>
    <property type="match status" value="1"/>
</dbReference>
<dbReference type="InterPro" id="IPR050239">
    <property type="entry name" value="Sigma-70_RNA_pol_init_factors"/>
</dbReference>
<dbReference type="InterPro" id="IPR013325">
    <property type="entry name" value="RNA_pol_sigma_r2"/>
</dbReference>
<evidence type="ECO:0000313" key="7">
    <source>
        <dbReference type="EMBL" id="GGO83077.1"/>
    </source>
</evidence>
<dbReference type="RefSeq" id="WP_189129077.1">
    <property type="nucleotide sequence ID" value="NZ_BMNH01000048.1"/>
</dbReference>
<keyword evidence="2" id="KW-0805">Transcription regulation</keyword>
<dbReference type="InterPro" id="IPR000943">
    <property type="entry name" value="RNA_pol_sigma70"/>
</dbReference>
<evidence type="ECO:0000256" key="5">
    <source>
        <dbReference type="ARBA" id="ARBA00023163"/>
    </source>
</evidence>